<dbReference type="GO" id="GO:0010506">
    <property type="term" value="P:regulation of autophagy"/>
    <property type="evidence" value="ECO:0007669"/>
    <property type="project" value="InterPro"/>
</dbReference>
<dbReference type="EMBL" id="HBIU01000682">
    <property type="protein sequence ID" value="CAE0619733.1"/>
    <property type="molecule type" value="Transcribed_RNA"/>
</dbReference>
<keyword evidence="6" id="KW-0732">Signal</keyword>
<dbReference type="InterPro" id="IPR045131">
    <property type="entry name" value="CISD1/2"/>
</dbReference>
<keyword evidence="1" id="KW-0001">2Fe-2S</keyword>
<dbReference type="GO" id="GO:0005741">
    <property type="term" value="C:mitochondrial outer membrane"/>
    <property type="evidence" value="ECO:0007669"/>
    <property type="project" value="TreeGrafter"/>
</dbReference>
<evidence type="ECO:0000256" key="3">
    <source>
        <dbReference type="ARBA" id="ARBA00023004"/>
    </source>
</evidence>
<evidence type="ECO:0000259" key="7">
    <source>
        <dbReference type="SMART" id="SM00704"/>
    </source>
</evidence>
<keyword evidence="2" id="KW-0479">Metal-binding</keyword>
<name>A0A6S9KZB4_HETAK</name>
<feature type="domain" description="Iron-binding zinc finger CDGSH type" evidence="7">
    <location>
        <begin position="51"/>
        <end position="88"/>
    </location>
</feature>
<evidence type="ECO:0000256" key="2">
    <source>
        <dbReference type="ARBA" id="ARBA00022723"/>
    </source>
</evidence>
<dbReference type="PANTHER" id="PTHR13680:SF5">
    <property type="entry name" value="CDGSH IRON-SULFUR DOMAIN-CONTAINING PROTEIN 1"/>
    <property type="match status" value="1"/>
</dbReference>
<evidence type="ECO:0000256" key="1">
    <source>
        <dbReference type="ARBA" id="ARBA00022714"/>
    </source>
</evidence>
<reference evidence="8" key="1">
    <citation type="submission" date="2021-01" db="EMBL/GenBank/DDBJ databases">
        <authorList>
            <person name="Corre E."/>
            <person name="Pelletier E."/>
            <person name="Niang G."/>
            <person name="Scheremetjew M."/>
            <person name="Finn R."/>
            <person name="Kale V."/>
            <person name="Holt S."/>
            <person name="Cochrane G."/>
            <person name="Meng A."/>
            <person name="Brown T."/>
            <person name="Cohen L."/>
        </authorList>
    </citation>
    <scope>NUCLEOTIDE SEQUENCE</scope>
    <source>
        <strain evidence="8">CCMP3107</strain>
    </source>
</reference>
<evidence type="ECO:0000313" key="8">
    <source>
        <dbReference type="EMBL" id="CAE0619733.1"/>
    </source>
</evidence>
<dbReference type="GO" id="GO:0046872">
    <property type="term" value="F:metal ion binding"/>
    <property type="evidence" value="ECO:0007669"/>
    <property type="project" value="UniProtKB-KW"/>
</dbReference>
<dbReference type="PANTHER" id="PTHR13680">
    <property type="entry name" value="CDGSH IRON-SULFUR DOMAIN-CONTAINING PROTEIN 1"/>
    <property type="match status" value="1"/>
</dbReference>
<proteinExistence type="predicted"/>
<protein>
    <recommendedName>
        <fullName evidence="7">Iron-binding zinc finger CDGSH type domain-containing protein</fullName>
    </recommendedName>
</protein>
<evidence type="ECO:0000256" key="6">
    <source>
        <dbReference type="SAM" id="SignalP"/>
    </source>
</evidence>
<dbReference type="InterPro" id="IPR018967">
    <property type="entry name" value="FeS-contain_CDGSH-typ"/>
</dbReference>
<organism evidence="8">
    <name type="scientific">Heterosigma akashiwo</name>
    <name type="common">Chromophytic alga</name>
    <name type="synonym">Heterosigma carterae</name>
    <dbReference type="NCBI Taxonomy" id="2829"/>
    <lineage>
        <taxon>Eukaryota</taxon>
        <taxon>Sar</taxon>
        <taxon>Stramenopiles</taxon>
        <taxon>Ochrophyta</taxon>
        <taxon>Raphidophyceae</taxon>
        <taxon>Chattonellales</taxon>
        <taxon>Chattonellaceae</taxon>
        <taxon>Heterosigma</taxon>
    </lineage>
</organism>
<dbReference type="GO" id="GO:0051537">
    <property type="term" value="F:2 iron, 2 sulfur cluster binding"/>
    <property type="evidence" value="ECO:0007669"/>
    <property type="project" value="UniProtKB-KW"/>
</dbReference>
<dbReference type="AlphaFoldDB" id="A0A6S9KZB4"/>
<dbReference type="SMART" id="SM00704">
    <property type="entry name" value="ZnF_CDGSH"/>
    <property type="match status" value="1"/>
</dbReference>
<accession>A0A6S9KZB4</accession>
<evidence type="ECO:0000256" key="4">
    <source>
        <dbReference type="ARBA" id="ARBA00023014"/>
    </source>
</evidence>
<sequence length="103" mass="11312">MKFFLVVFAALFMALPALGFTFSKSSVRSSTALNMADEARINTKIDLESEKVATMEALSSGEKKVYCRCWKSDTFPLCDGKHMDHNKACGDNVGPLIVTVAKE</sequence>
<feature type="chain" id="PRO_5030159615" description="Iron-binding zinc finger CDGSH type domain-containing protein" evidence="6">
    <location>
        <begin position="20"/>
        <end position="103"/>
    </location>
</feature>
<evidence type="ECO:0000256" key="5">
    <source>
        <dbReference type="ARBA" id="ARBA00034078"/>
    </source>
</evidence>
<dbReference type="Pfam" id="PF09360">
    <property type="entry name" value="zf-CDGSH"/>
    <property type="match status" value="1"/>
</dbReference>
<keyword evidence="3" id="KW-0408">Iron</keyword>
<comment type="cofactor">
    <cofactor evidence="5">
        <name>[2Fe-2S] cluster</name>
        <dbReference type="ChEBI" id="CHEBI:190135"/>
    </cofactor>
</comment>
<dbReference type="Gene3D" id="3.40.5.90">
    <property type="entry name" value="CDGSH iron-sulfur domain, mitoNEET-type"/>
    <property type="match status" value="1"/>
</dbReference>
<gene>
    <name evidence="8" type="ORF">HAKA00212_LOCUS217</name>
</gene>
<keyword evidence="4" id="KW-0411">Iron-sulfur</keyword>
<feature type="signal peptide" evidence="6">
    <location>
        <begin position="1"/>
        <end position="19"/>
    </location>
</feature>
<dbReference type="InterPro" id="IPR042216">
    <property type="entry name" value="MitoNEET_CISD"/>
</dbReference>